<dbReference type="Gene3D" id="2.60.40.640">
    <property type="match status" value="1"/>
</dbReference>
<dbReference type="OrthoDB" id="298939at2759"/>
<reference evidence="4 5" key="1">
    <citation type="submission" date="2020-11" db="EMBL/GenBank/DDBJ databases">
        <authorList>
            <person name="Wallbank WR R."/>
            <person name="Pardo Diaz C."/>
            <person name="Kozak K."/>
            <person name="Martin S."/>
            <person name="Jiggins C."/>
            <person name="Moest M."/>
            <person name="Warren A I."/>
            <person name="Generalovic N T."/>
            <person name="Byers J.R.P. K."/>
            <person name="Montejo-Kovacevich G."/>
            <person name="Yen C E."/>
        </authorList>
    </citation>
    <scope>NUCLEOTIDE SEQUENCE [LARGE SCALE GENOMIC DNA]</scope>
</reference>
<comment type="similarity">
    <text evidence="1">Belongs to the arrestin family.</text>
</comment>
<feature type="domain" description="Arrestin C-terminal-like" evidence="3">
    <location>
        <begin position="192"/>
        <end position="350"/>
    </location>
</feature>
<evidence type="ECO:0000313" key="5">
    <source>
        <dbReference type="Proteomes" id="UP000594454"/>
    </source>
</evidence>
<dbReference type="SUPFAM" id="SSF81296">
    <property type="entry name" value="E set domains"/>
    <property type="match status" value="2"/>
</dbReference>
<dbReference type="FunFam" id="2.60.40.840:FF:000002">
    <property type="entry name" value="Arrestin 3"/>
    <property type="match status" value="1"/>
</dbReference>
<dbReference type="InterPro" id="IPR014753">
    <property type="entry name" value="Arrestin_N"/>
</dbReference>
<dbReference type="PANTHER" id="PTHR11792">
    <property type="entry name" value="ARRESTIN"/>
    <property type="match status" value="1"/>
</dbReference>
<dbReference type="Proteomes" id="UP000594454">
    <property type="component" value="Chromosome 6"/>
</dbReference>
<dbReference type="AlphaFoldDB" id="A0A7R8V4V9"/>
<evidence type="ECO:0000256" key="1">
    <source>
        <dbReference type="ARBA" id="ARBA00005298"/>
    </source>
</evidence>
<dbReference type="GO" id="GO:0001664">
    <property type="term" value="F:G protein-coupled receptor binding"/>
    <property type="evidence" value="ECO:0007669"/>
    <property type="project" value="TreeGrafter"/>
</dbReference>
<dbReference type="InterPro" id="IPR011022">
    <property type="entry name" value="Arrestin_C-like"/>
</dbReference>
<accession>A0A7R8V4V9</accession>
<dbReference type="InParanoid" id="A0A7R8V4V9"/>
<dbReference type="GO" id="GO:0007608">
    <property type="term" value="P:sensory perception of smell"/>
    <property type="evidence" value="ECO:0007669"/>
    <property type="project" value="UniProtKB-ARBA"/>
</dbReference>
<dbReference type="EMBL" id="LR899014">
    <property type="protein sequence ID" value="CAD7092921.1"/>
    <property type="molecule type" value="Genomic_DNA"/>
</dbReference>
<evidence type="ECO:0000313" key="4">
    <source>
        <dbReference type="EMBL" id="CAD7092921.1"/>
    </source>
</evidence>
<dbReference type="GO" id="GO:0016060">
    <property type="term" value="P:negative regulation of phospholipase C-activating phototransduction signaling pathway"/>
    <property type="evidence" value="ECO:0007669"/>
    <property type="project" value="UniProtKB-ARBA"/>
</dbReference>
<name>A0A7R8V4V9_HERIL</name>
<dbReference type="InterPro" id="IPR014752">
    <property type="entry name" value="Arrestin-like_C"/>
</dbReference>
<dbReference type="Pfam" id="PF02752">
    <property type="entry name" value="Arrestin_C"/>
    <property type="match status" value="1"/>
</dbReference>
<evidence type="ECO:0000256" key="2">
    <source>
        <dbReference type="ARBA" id="ARBA00022606"/>
    </source>
</evidence>
<organism evidence="4 5">
    <name type="scientific">Hermetia illucens</name>
    <name type="common">Black soldier fly</name>
    <dbReference type="NCBI Taxonomy" id="343691"/>
    <lineage>
        <taxon>Eukaryota</taxon>
        <taxon>Metazoa</taxon>
        <taxon>Ecdysozoa</taxon>
        <taxon>Arthropoda</taxon>
        <taxon>Hexapoda</taxon>
        <taxon>Insecta</taxon>
        <taxon>Pterygota</taxon>
        <taxon>Neoptera</taxon>
        <taxon>Endopterygota</taxon>
        <taxon>Diptera</taxon>
        <taxon>Brachycera</taxon>
        <taxon>Stratiomyomorpha</taxon>
        <taxon>Stratiomyidae</taxon>
        <taxon>Hermetiinae</taxon>
        <taxon>Hermetia</taxon>
    </lineage>
</organism>
<keyword evidence="5" id="KW-1185">Reference proteome</keyword>
<proteinExistence type="inferred from homology"/>
<dbReference type="InterPro" id="IPR014756">
    <property type="entry name" value="Ig_E-set"/>
</dbReference>
<dbReference type="GO" id="GO:0005737">
    <property type="term" value="C:cytoplasm"/>
    <property type="evidence" value="ECO:0007669"/>
    <property type="project" value="TreeGrafter"/>
</dbReference>
<dbReference type="InterPro" id="IPR011021">
    <property type="entry name" value="Arrestin-like_N"/>
</dbReference>
<dbReference type="Gene3D" id="2.60.40.840">
    <property type="match status" value="1"/>
</dbReference>
<dbReference type="Pfam" id="PF00339">
    <property type="entry name" value="Arrestin_N"/>
    <property type="match status" value="1"/>
</dbReference>
<dbReference type="SMART" id="SM01017">
    <property type="entry name" value="Arrestin_C"/>
    <property type="match status" value="1"/>
</dbReference>
<dbReference type="PANTHER" id="PTHR11792:SF16">
    <property type="entry name" value="PHOSRESTIN-2"/>
    <property type="match status" value="1"/>
</dbReference>
<keyword evidence="2" id="KW-0716">Sensory transduction</keyword>
<dbReference type="GO" id="GO:0007165">
    <property type="term" value="P:signal transduction"/>
    <property type="evidence" value="ECO:0007669"/>
    <property type="project" value="InterPro"/>
</dbReference>
<gene>
    <name evidence="4" type="ORF">HERILL_LOCUS15247</name>
</gene>
<protein>
    <recommendedName>
        <fullName evidence="3">Arrestin C-terminal-like domain-containing protein</fullName>
    </recommendedName>
</protein>
<sequence>MVASAKLYKKSSPNDKVTLYMGKREFVDTITNVEPVDGLVLVNDDYVRSNRKVFAQLVCHFRYGREQDETMGLNFHKELILSSQQVYPQQKIDMDLSKFQQNLMEKLGQNAFPFVLEMSPNSPASITLQRKIDDDSEPCGIQYYVKVFAGNSELEHSNQRSTVSMAIQKVQYAPEKQGLKPCTIVRKDFLLSPGQIELEVNLDKQLYHHGDKIAVNVEIRNNSNKYVKRIKASVKQNVDVLLFQSGQLRNCISSMETNEGCPIEPGSSLKRVIYLQPNLIPNQNRHGIAVEGNAKKRETSLASTTLVASPGNRDAFGIIVSYSVKVKLILCEVGGEVCAELPFVLMHPNPSAKKITQEGANVADEKLIQYE</sequence>
<dbReference type="GO" id="GO:0016028">
    <property type="term" value="C:rhabdomere"/>
    <property type="evidence" value="ECO:0007669"/>
    <property type="project" value="UniProtKB-ARBA"/>
</dbReference>
<dbReference type="InterPro" id="IPR000698">
    <property type="entry name" value="Arrestin"/>
</dbReference>
<dbReference type="GO" id="GO:0002031">
    <property type="term" value="P:G protein-coupled receptor internalization"/>
    <property type="evidence" value="ECO:0007669"/>
    <property type="project" value="TreeGrafter"/>
</dbReference>
<dbReference type="GO" id="GO:0045494">
    <property type="term" value="P:photoreceptor cell maintenance"/>
    <property type="evidence" value="ECO:0007669"/>
    <property type="project" value="UniProtKB-ARBA"/>
</dbReference>
<evidence type="ECO:0000259" key="3">
    <source>
        <dbReference type="SMART" id="SM01017"/>
    </source>
</evidence>
<dbReference type="PRINTS" id="PR00309">
    <property type="entry name" value="ARRESTIN"/>
</dbReference>